<dbReference type="EMBL" id="LGSZ01000017">
    <property type="protein sequence ID" value="KPH82602.1"/>
    <property type="molecule type" value="Genomic_DNA"/>
</dbReference>
<dbReference type="PATRIC" id="fig|1526658.3.peg.3061"/>
<accession>A0A0N1N4N8</accession>
<evidence type="ECO:0000313" key="1">
    <source>
        <dbReference type="EMBL" id="KPH82602.1"/>
    </source>
</evidence>
<name>A0A0N1N4N8_9HYPH</name>
<reference evidence="1 2" key="1">
    <citation type="submission" date="2015-07" db="EMBL/GenBank/DDBJ databases">
        <title>Whole genome sequencing of Bosea vaviloviae isolated from cave pool.</title>
        <authorList>
            <person name="Tan N.E.H."/>
            <person name="Lee Y.P."/>
            <person name="Gan H.M."/>
            <person name="Barton H."/>
            <person name="Savka M.A."/>
        </authorList>
    </citation>
    <scope>NUCLEOTIDE SEQUENCE [LARGE SCALE GENOMIC DNA]</scope>
    <source>
        <strain evidence="1 2">SD260</strain>
    </source>
</reference>
<sequence length="59" mass="6368">MQGSSFGMGGWVIAVAVQTLRRVTAMSLRCRDVSFPIMGLLRDGLSIAIGPRGKMERAD</sequence>
<evidence type="ECO:0000313" key="2">
    <source>
        <dbReference type="Proteomes" id="UP000037822"/>
    </source>
</evidence>
<organism evidence="1 2">
    <name type="scientific">Bosea vaviloviae</name>
    <dbReference type="NCBI Taxonomy" id="1526658"/>
    <lineage>
        <taxon>Bacteria</taxon>
        <taxon>Pseudomonadati</taxon>
        <taxon>Pseudomonadota</taxon>
        <taxon>Alphaproteobacteria</taxon>
        <taxon>Hyphomicrobiales</taxon>
        <taxon>Boseaceae</taxon>
        <taxon>Bosea</taxon>
    </lineage>
</organism>
<proteinExistence type="predicted"/>
<protein>
    <submittedName>
        <fullName evidence="1">Uncharacterized protein</fullName>
    </submittedName>
</protein>
<keyword evidence="2" id="KW-1185">Reference proteome</keyword>
<dbReference type="Proteomes" id="UP000037822">
    <property type="component" value="Unassembled WGS sequence"/>
</dbReference>
<gene>
    <name evidence="1" type="ORF">AE618_02485</name>
</gene>
<comment type="caution">
    <text evidence="1">The sequence shown here is derived from an EMBL/GenBank/DDBJ whole genome shotgun (WGS) entry which is preliminary data.</text>
</comment>
<dbReference type="AlphaFoldDB" id="A0A0N1N4N8"/>